<evidence type="ECO:0000256" key="1">
    <source>
        <dbReference type="ARBA" id="ARBA00004325"/>
    </source>
</evidence>
<dbReference type="PROSITE" id="PS51503">
    <property type="entry name" value="HIG1"/>
    <property type="match status" value="1"/>
</dbReference>
<feature type="domain" description="HIG1" evidence="7">
    <location>
        <begin position="48"/>
        <end position="139"/>
    </location>
</feature>
<dbReference type="InterPro" id="IPR050355">
    <property type="entry name" value="RCF1"/>
</dbReference>
<dbReference type="GO" id="GO:0097250">
    <property type="term" value="P:mitochondrial respirasome assembly"/>
    <property type="evidence" value="ECO:0007669"/>
    <property type="project" value="TreeGrafter"/>
</dbReference>
<evidence type="ECO:0000313" key="8">
    <source>
        <dbReference type="EMBL" id="KAF7639289.1"/>
    </source>
</evidence>
<dbReference type="PANTHER" id="PTHR12297:SF3">
    <property type="entry name" value="HIG1 DOMAIN FAMILY MEMBER 1A"/>
    <property type="match status" value="1"/>
</dbReference>
<accession>A0A8T0A1W3</accession>
<dbReference type="InterPro" id="IPR007667">
    <property type="entry name" value="Hypoxia_induced_domain"/>
</dbReference>
<evidence type="ECO:0000256" key="6">
    <source>
        <dbReference type="SAM" id="Phobius"/>
    </source>
</evidence>
<keyword evidence="2 6" id="KW-0812">Transmembrane</keyword>
<name>A0A8T0A1W3_9BILA</name>
<comment type="subcellular location">
    <subcellularLocation>
        <location evidence="1">Mitochondrion membrane</location>
    </subcellularLocation>
</comment>
<dbReference type="Pfam" id="PF04588">
    <property type="entry name" value="HIG_1_N"/>
    <property type="match status" value="1"/>
</dbReference>
<evidence type="ECO:0000256" key="3">
    <source>
        <dbReference type="ARBA" id="ARBA00022989"/>
    </source>
</evidence>
<sequence>MSIITNETDSRKHNTWKLINSKQPKSDSNDKVKKPGVPILPADIVQGHSQEQVIGFSRKITGKFQTLVDKISLNPFVPIGVIATTVCLAKMCFASYKKDQKLLQFYMKGRIAAQGFTFAAFAAGIWYIGNCAKEGLEEKMEE</sequence>
<keyword evidence="4" id="KW-0496">Mitochondrion</keyword>
<dbReference type="Proteomes" id="UP000605970">
    <property type="component" value="Unassembled WGS sequence"/>
</dbReference>
<dbReference type="OrthoDB" id="6604018at2759"/>
<dbReference type="EMBL" id="JABEBT010000006">
    <property type="protein sequence ID" value="KAF7639289.1"/>
    <property type="molecule type" value="Genomic_DNA"/>
</dbReference>
<feature type="transmembrane region" description="Helical" evidence="6">
    <location>
        <begin position="76"/>
        <end position="96"/>
    </location>
</feature>
<keyword evidence="3 6" id="KW-1133">Transmembrane helix</keyword>
<evidence type="ECO:0000256" key="4">
    <source>
        <dbReference type="ARBA" id="ARBA00023128"/>
    </source>
</evidence>
<evidence type="ECO:0000256" key="2">
    <source>
        <dbReference type="ARBA" id="ARBA00022692"/>
    </source>
</evidence>
<keyword evidence="5 6" id="KW-0472">Membrane</keyword>
<proteinExistence type="predicted"/>
<comment type="caution">
    <text evidence="8">The sequence shown here is derived from an EMBL/GenBank/DDBJ whole genome shotgun (WGS) entry which is preliminary data.</text>
</comment>
<reference evidence="8" key="1">
    <citation type="journal article" date="2020" name="Ecol. Evol.">
        <title>Genome structure and content of the rice root-knot nematode (Meloidogyne graminicola).</title>
        <authorList>
            <person name="Phan N.T."/>
            <person name="Danchin E.G.J."/>
            <person name="Klopp C."/>
            <person name="Perfus-Barbeoch L."/>
            <person name="Kozlowski D.K."/>
            <person name="Koutsovoulos G.D."/>
            <person name="Lopez-Roques C."/>
            <person name="Bouchez O."/>
            <person name="Zahm M."/>
            <person name="Besnard G."/>
            <person name="Bellafiore S."/>
        </authorList>
    </citation>
    <scope>NUCLEOTIDE SEQUENCE</scope>
    <source>
        <strain evidence="8">VN-18</strain>
    </source>
</reference>
<dbReference type="PANTHER" id="PTHR12297">
    <property type="entry name" value="HYPOXIA-INDUCBILE GENE 1 HIG1 -RELATED"/>
    <property type="match status" value="1"/>
</dbReference>
<evidence type="ECO:0000259" key="7">
    <source>
        <dbReference type="PROSITE" id="PS51503"/>
    </source>
</evidence>
<feature type="transmembrane region" description="Helical" evidence="6">
    <location>
        <begin position="111"/>
        <end position="129"/>
    </location>
</feature>
<gene>
    <name evidence="8" type="ORF">Mgra_00001250</name>
</gene>
<protein>
    <submittedName>
        <fullName evidence="8">HIG1 domain-containing protein</fullName>
    </submittedName>
</protein>
<keyword evidence="9" id="KW-1185">Reference proteome</keyword>
<evidence type="ECO:0000256" key="5">
    <source>
        <dbReference type="ARBA" id="ARBA00023136"/>
    </source>
</evidence>
<evidence type="ECO:0000313" key="9">
    <source>
        <dbReference type="Proteomes" id="UP000605970"/>
    </source>
</evidence>
<dbReference type="Gene3D" id="6.10.140.1320">
    <property type="match status" value="1"/>
</dbReference>
<dbReference type="GO" id="GO:0031966">
    <property type="term" value="C:mitochondrial membrane"/>
    <property type="evidence" value="ECO:0007669"/>
    <property type="project" value="UniProtKB-SubCell"/>
</dbReference>
<dbReference type="AlphaFoldDB" id="A0A8T0A1W3"/>
<organism evidence="8 9">
    <name type="scientific">Meloidogyne graminicola</name>
    <dbReference type="NCBI Taxonomy" id="189291"/>
    <lineage>
        <taxon>Eukaryota</taxon>
        <taxon>Metazoa</taxon>
        <taxon>Ecdysozoa</taxon>
        <taxon>Nematoda</taxon>
        <taxon>Chromadorea</taxon>
        <taxon>Rhabditida</taxon>
        <taxon>Tylenchina</taxon>
        <taxon>Tylenchomorpha</taxon>
        <taxon>Tylenchoidea</taxon>
        <taxon>Meloidogynidae</taxon>
        <taxon>Meloidogyninae</taxon>
        <taxon>Meloidogyne</taxon>
    </lineage>
</organism>